<reference evidence="8 9" key="1">
    <citation type="submission" date="2019-07" db="EMBL/GenBank/DDBJ databases">
        <title>De Novo Assembly of kiwifruit Actinidia rufa.</title>
        <authorList>
            <person name="Sugita-Konishi S."/>
            <person name="Sato K."/>
            <person name="Mori E."/>
            <person name="Abe Y."/>
            <person name="Kisaki G."/>
            <person name="Hamano K."/>
            <person name="Suezawa K."/>
            <person name="Otani M."/>
            <person name="Fukuda T."/>
            <person name="Manabe T."/>
            <person name="Gomi K."/>
            <person name="Tabuchi M."/>
            <person name="Akimitsu K."/>
            <person name="Kataoka I."/>
        </authorList>
    </citation>
    <scope>NUCLEOTIDE SEQUENCE [LARGE SCALE GENOMIC DNA]</scope>
    <source>
        <strain evidence="9">cv. Fuchu</strain>
    </source>
</reference>
<dbReference type="SUPFAM" id="SSF56672">
    <property type="entry name" value="DNA/RNA polymerases"/>
    <property type="match status" value="1"/>
</dbReference>
<dbReference type="Proteomes" id="UP000585474">
    <property type="component" value="Unassembled WGS sequence"/>
</dbReference>
<gene>
    <name evidence="8" type="ORF">Acr_21g0011340</name>
</gene>
<dbReference type="OrthoDB" id="1745877at2759"/>
<sequence>MLVGAKHRYSPIEKICLSFIFACKKLRHYLLAHKVQLISKADPLKYLMTRPTLSGRVAKWGVLLMEFEITFVPQKAVKGQASAERIQSQTTLLWQQTCQTKKSL</sequence>
<keyword evidence="2" id="KW-0548">Nucleotidyltransferase</keyword>
<proteinExistence type="predicted"/>
<organism evidence="8 9">
    <name type="scientific">Actinidia rufa</name>
    <dbReference type="NCBI Taxonomy" id="165716"/>
    <lineage>
        <taxon>Eukaryota</taxon>
        <taxon>Viridiplantae</taxon>
        <taxon>Streptophyta</taxon>
        <taxon>Embryophyta</taxon>
        <taxon>Tracheophyta</taxon>
        <taxon>Spermatophyta</taxon>
        <taxon>Magnoliopsida</taxon>
        <taxon>eudicotyledons</taxon>
        <taxon>Gunneridae</taxon>
        <taxon>Pentapetalae</taxon>
        <taxon>asterids</taxon>
        <taxon>Ericales</taxon>
        <taxon>Actinidiaceae</taxon>
        <taxon>Actinidia</taxon>
    </lineage>
</organism>
<dbReference type="Pfam" id="PF17917">
    <property type="entry name" value="RT_RNaseH"/>
    <property type="match status" value="1"/>
</dbReference>
<evidence type="ECO:0000313" key="8">
    <source>
        <dbReference type="EMBL" id="GFZ10535.1"/>
    </source>
</evidence>
<dbReference type="GO" id="GO:0003964">
    <property type="term" value="F:RNA-directed DNA polymerase activity"/>
    <property type="evidence" value="ECO:0007669"/>
    <property type="project" value="UniProtKB-KW"/>
</dbReference>
<evidence type="ECO:0000256" key="4">
    <source>
        <dbReference type="ARBA" id="ARBA00022759"/>
    </source>
</evidence>
<dbReference type="GO" id="GO:0004519">
    <property type="term" value="F:endonuclease activity"/>
    <property type="evidence" value="ECO:0007669"/>
    <property type="project" value="UniProtKB-KW"/>
</dbReference>
<evidence type="ECO:0000256" key="6">
    <source>
        <dbReference type="ARBA" id="ARBA00022918"/>
    </source>
</evidence>
<keyword evidence="1" id="KW-0808">Transferase</keyword>
<accession>A0A7J0GIC9</accession>
<keyword evidence="6" id="KW-0695">RNA-directed DNA polymerase</keyword>
<dbReference type="EMBL" id="BJWL01000021">
    <property type="protein sequence ID" value="GFZ10535.1"/>
    <property type="molecule type" value="Genomic_DNA"/>
</dbReference>
<keyword evidence="3" id="KW-0540">Nuclease</keyword>
<keyword evidence="5" id="KW-0378">Hydrolase</keyword>
<dbReference type="PANTHER" id="PTHR48475:SF1">
    <property type="entry name" value="RNASE H TYPE-1 DOMAIN-CONTAINING PROTEIN"/>
    <property type="match status" value="1"/>
</dbReference>
<name>A0A7J0GIC9_9ERIC</name>
<dbReference type="InterPro" id="IPR041373">
    <property type="entry name" value="RT_RNaseH"/>
</dbReference>
<evidence type="ECO:0000256" key="1">
    <source>
        <dbReference type="ARBA" id="ARBA00022679"/>
    </source>
</evidence>
<dbReference type="AlphaFoldDB" id="A0A7J0GIC9"/>
<feature type="domain" description="Reverse transcriptase RNase H-like" evidence="7">
    <location>
        <begin position="2"/>
        <end position="67"/>
    </location>
</feature>
<evidence type="ECO:0000256" key="2">
    <source>
        <dbReference type="ARBA" id="ARBA00022695"/>
    </source>
</evidence>
<evidence type="ECO:0000256" key="5">
    <source>
        <dbReference type="ARBA" id="ARBA00022801"/>
    </source>
</evidence>
<keyword evidence="4" id="KW-0255">Endonuclease</keyword>
<comment type="caution">
    <text evidence="8">The sequence shown here is derived from an EMBL/GenBank/DDBJ whole genome shotgun (WGS) entry which is preliminary data.</text>
</comment>
<keyword evidence="9" id="KW-1185">Reference proteome</keyword>
<evidence type="ECO:0000313" key="9">
    <source>
        <dbReference type="Proteomes" id="UP000585474"/>
    </source>
</evidence>
<evidence type="ECO:0000259" key="7">
    <source>
        <dbReference type="Pfam" id="PF17917"/>
    </source>
</evidence>
<evidence type="ECO:0000256" key="3">
    <source>
        <dbReference type="ARBA" id="ARBA00022722"/>
    </source>
</evidence>
<protein>
    <recommendedName>
        <fullName evidence="7">Reverse transcriptase RNase H-like domain-containing protein</fullName>
    </recommendedName>
</protein>
<dbReference type="GO" id="GO:0016787">
    <property type="term" value="F:hydrolase activity"/>
    <property type="evidence" value="ECO:0007669"/>
    <property type="project" value="UniProtKB-KW"/>
</dbReference>
<dbReference type="PANTHER" id="PTHR48475">
    <property type="entry name" value="RIBONUCLEASE H"/>
    <property type="match status" value="1"/>
</dbReference>
<dbReference type="InterPro" id="IPR043502">
    <property type="entry name" value="DNA/RNA_pol_sf"/>
</dbReference>